<dbReference type="SUPFAM" id="SSF48019">
    <property type="entry name" value="post-AAA+ oligomerization domain-like"/>
    <property type="match status" value="1"/>
</dbReference>
<dbReference type="Gene3D" id="1.20.272.10">
    <property type="match status" value="1"/>
</dbReference>
<evidence type="ECO:0000256" key="3">
    <source>
        <dbReference type="ARBA" id="ARBA00022695"/>
    </source>
</evidence>
<keyword evidence="9" id="KW-1185">Reference proteome</keyword>
<evidence type="ECO:0000313" key="9">
    <source>
        <dbReference type="Proteomes" id="UP000460221"/>
    </source>
</evidence>
<comment type="similarity">
    <text evidence="6">Belongs to the DNA polymerase HolA subunit family.</text>
</comment>
<evidence type="ECO:0000256" key="6">
    <source>
        <dbReference type="ARBA" id="ARBA00034754"/>
    </source>
</evidence>
<protein>
    <recommendedName>
        <fullName evidence="1">DNA-directed DNA polymerase</fullName>
        <ecNumber evidence="1">2.7.7.7</ecNumber>
    </recommendedName>
</protein>
<keyword evidence="5" id="KW-0239">DNA-directed DNA polymerase</keyword>
<sequence length="324" mass="33257">MPTATPTPPPPLVLVTGDEGLLVDRAVSRTMAAARAVDPEVERRDATGAGLSPAEFADLVAPSLFAEPRVVIVRGAHEVSKETAAELLRYTTDQVDGVVLLVQHAGGARNKPLADGLRKAGAAVLTCEKVTRPAERIDFVRNEIRSAGGTTSPDAVAALVDAVGSDLRELAAAAGQLVADTGGMVDEAAVRRYHHGRAEVSGFAIADLVMAGDIPAALEALRWALDVGVAHVLIADALADGVRTVAKVAGVRSGNSYQLAGQLGMPPWKIDKAKGVARGWSEAGLAAGTAAVAVVNAEVKGAAADPDYALEKAVIAVGRARRLS</sequence>
<evidence type="ECO:0000256" key="7">
    <source>
        <dbReference type="ARBA" id="ARBA00049244"/>
    </source>
</evidence>
<dbReference type="GO" id="GO:0003677">
    <property type="term" value="F:DNA binding"/>
    <property type="evidence" value="ECO:0007669"/>
    <property type="project" value="InterPro"/>
</dbReference>
<comment type="catalytic activity">
    <reaction evidence="7">
        <text>DNA(n) + a 2'-deoxyribonucleoside 5'-triphosphate = DNA(n+1) + diphosphate</text>
        <dbReference type="Rhea" id="RHEA:22508"/>
        <dbReference type="Rhea" id="RHEA-COMP:17339"/>
        <dbReference type="Rhea" id="RHEA-COMP:17340"/>
        <dbReference type="ChEBI" id="CHEBI:33019"/>
        <dbReference type="ChEBI" id="CHEBI:61560"/>
        <dbReference type="ChEBI" id="CHEBI:173112"/>
        <dbReference type="EC" id="2.7.7.7"/>
    </reaction>
</comment>
<keyword evidence="4" id="KW-0235">DNA replication</keyword>
<keyword evidence="3" id="KW-0548">Nucleotidyltransferase</keyword>
<dbReference type="EC" id="2.7.7.7" evidence="1"/>
<accession>A0A7K1FI93</accession>
<dbReference type="PANTHER" id="PTHR34388:SF1">
    <property type="entry name" value="DNA POLYMERASE III SUBUNIT DELTA"/>
    <property type="match status" value="1"/>
</dbReference>
<dbReference type="Gene3D" id="3.40.50.300">
    <property type="entry name" value="P-loop containing nucleotide triphosphate hydrolases"/>
    <property type="match status" value="1"/>
</dbReference>
<gene>
    <name evidence="8" type="ORF">GIS00_04260</name>
</gene>
<evidence type="ECO:0000256" key="2">
    <source>
        <dbReference type="ARBA" id="ARBA00022679"/>
    </source>
</evidence>
<evidence type="ECO:0000256" key="5">
    <source>
        <dbReference type="ARBA" id="ARBA00022932"/>
    </source>
</evidence>
<name>A0A7K1FI93_9ACTN</name>
<dbReference type="Proteomes" id="UP000460221">
    <property type="component" value="Unassembled WGS sequence"/>
</dbReference>
<dbReference type="GO" id="GO:0009360">
    <property type="term" value="C:DNA polymerase III complex"/>
    <property type="evidence" value="ECO:0007669"/>
    <property type="project" value="TreeGrafter"/>
</dbReference>
<organism evidence="8 9">
    <name type="scientific">Nakamurella alba</name>
    <dbReference type="NCBI Taxonomy" id="2665158"/>
    <lineage>
        <taxon>Bacteria</taxon>
        <taxon>Bacillati</taxon>
        <taxon>Actinomycetota</taxon>
        <taxon>Actinomycetes</taxon>
        <taxon>Nakamurellales</taxon>
        <taxon>Nakamurellaceae</taxon>
        <taxon>Nakamurella</taxon>
    </lineage>
</organism>
<dbReference type="InterPro" id="IPR005790">
    <property type="entry name" value="DNA_polIII_delta"/>
</dbReference>
<dbReference type="RefSeq" id="WP_322097480.1">
    <property type="nucleotide sequence ID" value="NZ_WLYK01000001.1"/>
</dbReference>
<dbReference type="GO" id="GO:0003887">
    <property type="term" value="F:DNA-directed DNA polymerase activity"/>
    <property type="evidence" value="ECO:0007669"/>
    <property type="project" value="UniProtKB-KW"/>
</dbReference>
<proteinExistence type="inferred from homology"/>
<dbReference type="PANTHER" id="PTHR34388">
    <property type="entry name" value="DNA POLYMERASE III SUBUNIT DELTA"/>
    <property type="match status" value="1"/>
</dbReference>
<dbReference type="InterPro" id="IPR008921">
    <property type="entry name" value="DNA_pol3_clamp-load_cplx_C"/>
</dbReference>
<reference evidence="8 9" key="1">
    <citation type="submission" date="2019-11" db="EMBL/GenBank/DDBJ databases">
        <authorList>
            <person name="Jiang L.-Q."/>
        </authorList>
    </citation>
    <scope>NUCLEOTIDE SEQUENCE [LARGE SCALE GENOMIC DNA]</scope>
    <source>
        <strain evidence="8 9">YIM 132087</strain>
    </source>
</reference>
<evidence type="ECO:0000256" key="4">
    <source>
        <dbReference type="ARBA" id="ARBA00022705"/>
    </source>
</evidence>
<dbReference type="EMBL" id="WLYK01000001">
    <property type="protein sequence ID" value="MTD13159.1"/>
    <property type="molecule type" value="Genomic_DNA"/>
</dbReference>
<evidence type="ECO:0000313" key="8">
    <source>
        <dbReference type="EMBL" id="MTD13159.1"/>
    </source>
</evidence>
<comment type="caution">
    <text evidence="8">The sequence shown here is derived from an EMBL/GenBank/DDBJ whole genome shotgun (WGS) entry which is preliminary data.</text>
</comment>
<dbReference type="SUPFAM" id="SSF52540">
    <property type="entry name" value="P-loop containing nucleoside triphosphate hydrolases"/>
    <property type="match status" value="1"/>
</dbReference>
<dbReference type="GO" id="GO:0006261">
    <property type="term" value="P:DNA-templated DNA replication"/>
    <property type="evidence" value="ECO:0007669"/>
    <property type="project" value="TreeGrafter"/>
</dbReference>
<dbReference type="InterPro" id="IPR027417">
    <property type="entry name" value="P-loop_NTPase"/>
</dbReference>
<keyword evidence="2" id="KW-0808">Transferase</keyword>
<dbReference type="AlphaFoldDB" id="A0A7K1FI93"/>
<dbReference type="NCBIfam" id="TIGR01128">
    <property type="entry name" value="holA"/>
    <property type="match status" value="1"/>
</dbReference>
<evidence type="ECO:0000256" key="1">
    <source>
        <dbReference type="ARBA" id="ARBA00012417"/>
    </source>
</evidence>